<accession>A0A518DMY0</accession>
<evidence type="ECO:0000256" key="3">
    <source>
        <dbReference type="ARBA" id="ARBA00022884"/>
    </source>
</evidence>
<sequence length="122" mass="13490">MKKEKDKQRKRIRRRFHVRNKVRGDASRPRLCVVRTLQHITGQLVDDETGTTLVSASTNEKDLRAQITYGGNCDAATAIGKLIAERAKAKGISLARFDRGASKYHGRVAALADAAREGGLQF</sequence>
<dbReference type="InterPro" id="IPR004389">
    <property type="entry name" value="Ribosomal_uL18_bac-type"/>
</dbReference>
<proteinExistence type="inferred from homology"/>
<evidence type="ECO:0000256" key="1">
    <source>
        <dbReference type="ARBA" id="ARBA00007116"/>
    </source>
</evidence>
<keyword evidence="9" id="KW-1185">Reference proteome</keyword>
<dbReference type="GO" id="GO:0008097">
    <property type="term" value="F:5S rRNA binding"/>
    <property type="evidence" value="ECO:0007669"/>
    <property type="project" value="TreeGrafter"/>
</dbReference>
<comment type="function">
    <text evidence="7">This is one of the proteins that bind and probably mediate the attachment of the 5S RNA into the large ribosomal subunit, where it forms part of the central protuberance.</text>
</comment>
<evidence type="ECO:0000313" key="8">
    <source>
        <dbReference type="EMBL" id="QDU93194.1"/>
    </source>
</evidence>
<dbReference type="FunFam" id="3.30.420.100:FF:000001">
    <property type="entry name" value="50S ribosomal protein L18"/>
    <property type="match status" value="1"/>
</dbReference>
<dbReference type="GO" id="GO:0022625">
    <property type="term" value="C:cytosolic large ribosomal subunit"/>
    <property type="evidence" value="ECO:0007669"/>
    <property type="project" value="TreeGrafter"/>
</dbReference>
<evidence type="ECO:0000313" key="9">
    <source>
        <dbReference type="Proteomes" id="UP000317648"/>
    </source>
</evidence>
<dbReference type="Gene3D" id="3.30.420.100">
    <property type="match status" value="1"/>
</dbReference>
<dbReference type="AlphaFoldDB" id="A0A518DMY0"/>
<dbReference type="SUPFAM" id="SSF53137">
    <property type="entry name" value="Translational machinery components"/>
    <property type="match status" value="1"/>
</dbReference>
<reference evidence="8 9" key="1">
    <citation type="submission" date="2019-02" db="EMBL/GenBank/DDBJ databases">
        <title>Deep-cultivation of Planctomycetes and their phenomic and genomic characterization uncovers novel biology.</title>
        <authorList>
            <person name="Wiegand S."/>
            <person name="Jogler M."/>
            <person name="Boedeker C."/>
            <person name="Pinto D."/>
            <person name="Vollmers J."/>
            <person name="Rivas-Marin E."/>
            <person name="Kohn T."/>
            <person name="Peeters S.H."/>
            <person name="Heuer A."/>
            <person name="Rast P."/>
            <person name="Oberbeckmann S."/>
            <person name="Bunk B."/>
            <person name="Jeske O."/>
            <person name="Meyerdierks A."/>
            <person name="Storesund J.E."/>
            <person name="Kallscheuer N."/>
            <person name="Luecker S."/>
            <person name="Lage O.M."/>
            <person name="Pohl T."/>
            <person name="Merkel B.J."/>
            <person name="Hornburger P."/>
            <person name="Mueller R.-W."/>
            <person name="Bruemmer F."/>
            <person name="Labrenz M."/>
            <person name="Spormann A.M."/>
            <person name="Op den Camp H."/>
            <person name="Overmann J."/>
            <person name="Amann R."/>
            <person name="Jetten M.S.M."/>
            <person name="Mascher T."/>
            <person name="Medema M.H."/>
            <person name="Devos D.P."/>
            <person name="Kaster A.-K."/>
            <person name="Ovreas L."/>
            <person name="Rohde M."/>
            <person name="Galperin M.Y."/>
            <person name="Jogler C."/>
        </authorList>
    </citation>
    <scope>NUCLEOTIDE SEQUENCE [LARGE SCALE GENOMIC DNA]</scope>
    <source>
        <strain evidence="8 9">Pla85_3_4</strain>
    </source>
</reference>
<dbReference type="GO" id="GO:0003735">
    <property type="term" value="F:structural constituent of ribosome"/>
    <property type="evidence" value="ECO:0007669"/>
    <property type="project" value="InterPro"/>
</dbReference>
<dbReference type="GO" id="GO:0006412">
    <property type="term" value="P:translation"/>
    <property type="evidence" value="ECO:0007669"/>
    <property type="project" value="UniProtKB-UniRule"/>
</dbReference>
<comment type="subunit">
    <text evidence="7">Part of the 50S ribosomal subunit; part of the 5S rRNA/L5/L18/L25 subcomplex. Contacts the 5S and 23S rRNAs.</text>
</comment>
<keyword evidence="2 7" id="KW-0699">rRNA-binding</keyword>
<evidence type="ECO:0000256" key="5">
    <source>
        <dbReference type="ARBA" id="ARBA00023274"/>
    </source>
</evidence>
<dbReference type="KEGG" id="lcre:Pla8534_09730"/>
<organism evidence="8 9">
    <name type="scientific">Lignipirellula cremea</name>
    <dbReference type="NCBI Taxonomy" id="2528010"/>
    <lineage>
        <taxon>Bacteria</taxon>
        <taxon>Pseudomonadati</taxon>
        <taxon>Planctomycetota</taxon>
        <taxon>Planctomycetia</taxon>
        <taxon>Pirellulales</taxon>
        <taxon>Pirellulaceae</taxon>
        <taxon>Lignipirellula</taxon>
    </lineage>
</organism>
<comment type="similarity">
    <text evidence="1 7">Belongs to the universal ribosomal protein uL18 family.</text>
</comment>
<dbReference type="HAMAP" id="MF_01337_B">
    <property type="entry name" value="Ribosomal_uL18_B"/>
    <property type="match status" value="1"/>
</dbReference>
<dbReference type="EMBL" id="CP036433">
    <property type="protein sequence ID" value="QDU93194.1"/>
    <property type="molecule type" value="Genomic_DNA"/>
</dbReference>
<keyword evidence="5 7" id="KW-0687">Ribonucleoprotein</keyword>
<evidence type="ECO:0000256" key="4">
    <source>
        <dbReference type="ARBA" id="ARBA00022980"/>
    </source>
</evidence>
<dbReference type="NCBIfam" id="TIGR00060">
    <property type="entry name" value="L18_bact"/>
    <property type="match status" value="1"/>
</dbReference>
<evidence type="ECO:0000256" key="2">
    <source>
        <dbReference type="ARBA" id="ARBA00022730"/>
    </source>
</evidence>
<evidence type="ECO:0000256" key="7">
    <source>
        <dbReference type="HAMAP-Rule" id="MF_01337"/>
    </source>
</evidence>
<gene>
    <name evidence="7 8" type="primary">rplR</name>
    <name evidence="8" type="ORF">Pla8534_09730</name>
</gene>
<dbReference type="Pfam" id="PF00861">
    <property type="entry name" value="Ribosomal_L18p"/>
    <property type="match status" value="1"/>
</dbReference>
<protein>
    <recommendedName>
        <fullName evidence="6 7">Large ribosomal subunit protein uL18</fullName>
    </recommendedName>
</protein>
<evidence type="ECO:0000256" key="6">
    <source>
        <dbReference type="ARBA" id="ARBA00035197"/>
    </source>
</evidence>
<dbReference type="InterPro" id="IPR005484">
    <property type="entry name" value="Ribosomal_uL18_bac/plant/anim"/>
</dbReference>
<dbReference type="Proteomes" id="UP000317648">
    <property type="component" value="Chromosome"/>
</dbReference>
<dbReference type="PANTHER" id="PTHR12899:SF3">
    <property type="entry name" value="LARGE RIBOSOMAL SUBUNIT PROTEIN UL18M"/>
    <property type="match status" value="1"/>
</dbReference>
<keyword evidence="3 7" id="KW-0694">RNA-binding</keyword>
<dbReference type="RefSeq" id="WP_145049786.1">
    <property type="nucleotide sequence ID" value="NZ_CP036433.1"/>
</dbReference>
<name>A0A518DMY0_9BACT</name>
<dbReference type="OrthoDB" id="9810939at2"/>
<dbReference type="InterPro" id="IPR057268">
    <property type="entry name" value="Ribosomal_L18"/>
</dbReference>
<dbReference type="CDD" id="cd00432">
    <property type="entry name" value="Ribosomal_L18_L5e"/>
    <property type="match status" value="1"/>
</dbReference>
<dbReference type="PANTHER" id="PTHR12899">
    <property type="entry name" value="39S RIBOSOMAL PROTEIN L18, MITOCHONDRIAL"/>
    <property type="match status" value="1"/>
</dbReference>
<keyword evidence="4 7" id="KW-0689">Ribosomal protein</keyword>